<feature type="transmembrane region" description="Helical" evidence="2">
    <location>
        <begin position="12"/>
        <end position="29"/>
    </location>
</feature>
<dbReference type="Proteomes" id="UP000006813">
    <property type="component" value="Unassembled WGS sequence"/>
</dbReference>
<evidence type="ECO:0000256" key="1">
    <source>
        <dbReference type="ARBA" id="ARBA00023157"/>
    </source>
</evidence>
<dbReference type="GO" id="GO:1990913">
    <property type="term" value="C:sperm head plasma membrane"/>
    <property type="evidence" value="ECO:0007669"/>
    <property type="project" value="TreeGrafter"/>
</dbReference>
<keyword evidence="2" id="KW-0812">Transmembrane</keyword>
<dbReference type="EMBL" id="JH172863">
    <property type="protein sequence ID" value="EHB15476.1"/>
    <property type="molecule type" value="Genomic_DNA"/>
</dbReference>
<dbReference type="InterPro" id="IPR002870">
    <property type="entry name" value="Peptidase_M12B_N"/>
</dbReference>
<dbReference type="PANTHER" id="PTHR11905:SF232">
    <property type="entry name" value="DISINTEGRIN AND METALLOPROTEINASE DOMAIN-CONTAINING PROTEIN 20"/>
    <property type="match status" value="1"/>
</dbReference>
<dbReference type="GO" id="GO:0009897">
    <property type="term" value="C:external side of plasma membrane"/>
    <property type="evidence" value="ECO:0007669"/>
    <property type="project" value="TreeGrafter"/>
</dbReference>
<dbReference type="AlphaFoldDB" id="G5C1R5"/>
<evidence type="ECO:0000256" key="2">
    <source>
        <dbReference type="SAM" id="Phobius"/>
    </source>
</evidence>
<feature type="domain" description="Peptidase M12B propeptide" evidence="3">
    <location>
        <begin position="42"/>
        <end position="115"/>
    </location>
</feature>
<gene>
    <name evidence="4" type="ORF">GW7_07410</name>
</gene>
<keyword evidence="2" id="KW-0472">Membrane</keyword>
<dbReference type="InParanoid" id="G5C1R5"/>
<proteinExistence type="predicted"/>
<sequence>MAVVEALVHMRITLLWLWLGIFLFVSGWLQTGHSQYSSPPEVVIPLRITGTGRGMSAPGWLSYSLHVGGQRHIVHMKAKKLFVFRQLPVFTYTDQGALLEDHPFVPDDYYYYGYV</sequence>
<organism evidence="4 5">
    <name type="scientific">Heterocephalus glaber</name>
    <name type="common">Naked mole rat</name>
    <dbReference type="NCBI Taxonomy" id="10181"/>
    <lineage>
        <taxon>Eukaryota</taxon>
        <taxon>Metazoa</taxon>
        <taxon>Chordata</taxon>
        <taxon>Craniata</taxon>
        <taxon>Vertebrata</taxon>
        <taxon>Euteleostomi</taxon>
        <taxon>Mammalia</taxon>
        <taxon>Eutheria</taxon>
        <taxon>Euarchontoglires</taxon>
        <taxon>Glires</taxon>
        <taxon>Rodentia</taxon>
        <taxon>Hystricomorpha</taxon>
        <taxon>Bathyergidae</taxon>
        <taxon>Heterocephalus</taxon>
    </lineage>
</organism>
<protein>
    <submittedName>
        <fullName evidence="4">Disintegrin and metalloproteinase domain-containing protein 20</fullName>
    </submittedName>
</protein>
<keyword evidence="2" id="KW-1133">Transmembrane helix</keyword>
<evidence type="ECO:0000313" key="4">
    <source>
        <dbReference type="EMBL" id="EHB15476.1"/>
    </source>
</evidence>
<reference evidence="4 5" key="1">
    <citation type="journal article" date="2011" name="Nature">
        <title>Genome sequencing reveals insights into physiology and longevity of the naked mole rat.</title>
        <authorList>
            <person name="Kim E.B."/>
            <person name="Fang X."/>
            <person name="Fushan A.A."/>
            <person name="Huang Z."/>
            <person name="Lobanov A.V."/>
            <person name="Han L."/>
            <person name="Marino S.M."/>
            <person name="Sun X."/>
            <person name="Turanov A.A."/>
            <person name="Yang P."/>
            <person name="Yim S.H."/>
            <person name="Zhao X."/>
            <person name="Kasaikina M.V."/>
            <person name="Stoletzki N."/>
            <person name="Peng C."/>
            <person name="Polak P."/>
            <person name="Xiong Z."/>
            <person name="Kiezun A."/>
            <person name="Zhu Y."/>
            <person name="Chen Y."/>
            <person name="Kryukov G.V."/>
            <person name="Zhang Q."/>
            <person name="Peshkin L."/>
            <person name="Yang L."/>
            <person name="Bronson R.T."/>
            <person name="Buffenstein R."/>
            <person name="Wang B."/>
            <person name="Han C."/>
            <person name="Li Q."/>
            <person name="Chen L."/>
            <person name="Zhao W."/>
            <person name="Sunyaev S.R."/>
            <person name="Park T.J."/>
            <person name="Zhang G."/>
            <person name="Wang J."/>
            <person name="Gladyshev V.N."/>
        </authorList>
    </citation>
    <scope>NUCLEOTIDE SEQUENCE [LARGE SCALE GENOMIC DNA]</scope>
</reference>
<name>G5C1R5_HETGA</name>
<accession>G5C1R5</accession>
<keyword evidence="4" id="KW-0401">Integrin</keyword>
<evidence type="ECO:0000259" key="3">
    <source>
        <dbReference type="Pfam" id="PF01562"/>
    </source>
</evidence>
<dbReference type="GO" id="GO:0008584">
    <property type="term" value="P:male gonad development"/>
    <property type="evidence" value="ECO:0007669"/>
    <property type="project" value="TreeGrafter"/>
</dbReference>
<evidence type="ECO:0000313" key="5">
    <source>
        <dbReference type="Proteomes" id="UP000006813"/>
    </source>
</evidence>
<dbReference type="GO" id="GO:0007229">
    <property type="term" value="P:integrin-mediated signaling pathway"/>
    <property type="evidence" value="ECO:0007669"/>
    <property type="project" value="UniProtKB-KW"/>
</dbReference>
<dbReference type="Pfam" id="PF01562">
    <property type="entry name" value="Pep_M12B_propep"/>
    <property type="match status" value="1"/>
</dbReference>
<keyword evidence="1" id="KW-1015">Disulfide bond</keyword>
<dbReference type="PANTHER" id="PTHR11905">
    <property type="entry name" value="ADAM A DISINTEGRIN AND METALLOPROTEASE DOMAIN"/>
    <property type="match status" value="1"/>
</dbReference>